<proteinExistence type="predicted"/>
<name>A0A1C5HNE3_9ACTN</name>
<protein>
    <submittedName>
        <fullName evidence="2">SCP-2 sterol transfer family protein</fullName>
    </submittedName>
</protein>
<dbReference type="Pfam" id="PF02036">
    <property type="entry name" value="SCP2"/>
    <property type="match status" value="1"/>
</dbReference>
<dbReference type="RefSeq" id="WP_231928856.1">
    <property type="nucleotide sequence ID" value="NZ_LT607750.1"/>
</dbReference>
<evidence type="ECO:0000313" key="3">
    <source>
        <dbReference type="Proteomes" id="UP000198217"/>
    </source>
</evidence>
<dbReference type="EMBL" id="LT607750">
    <property type="protein sequence ID" value="SCG47433.1"/>
    <property type="molecule type" value="Genomic_DNA"/>
</dbReference>
<evidence type="ECO:0000313" key="2">
    <source>
        <dbReference type="EMBL" id="SCG47433.1"/>
    </source>
</evidence>
<gene>
    <name evidence="2" type="ORF">GA0070609_1924</name>
</gene>
<dbReference type="AlphaFoldDB" id="A0A1C5HNE3"/>
<feature type="domain" description="SCP2" evidence="1">
    <location>
        <begin position="27"/>
        <end position="108"/>
    </location>
</feature>
<keyword evidence="3" id="KW-1185">Reference proteome</keyword>
<dbReference type="Proteomes" id="UP000198217">
    <property type="component" value="Chromosome I"/>
</dbReference>
<dbReference type="InterPro" id="IPR036527">
    <property type="entry name" value="SCP2_sterol-bd_dom_sf"/>
</dbReference>
<dbReference type="SUPFAM" id="SSF55718">
    <property type="entry name" value="SCP-like"/>
    <property type="match status" value="1"/>
</dbReference>
<reference evidence="2 3" key="1">
    <citation type="submission" date="2016-06" db="EMBL/GenBank/DDBJ databases">
        <authorList>
            <person name="Kjaerup R.B."/>
            <person name="Dalgaard T.S."/>
            <person name="Juul-Madsen H.R."/>
        </authorList>
    </citation>
    <scope>NUCLEOTIDE SEQUENCE [LARGE SCALE GENOMIC DNA]</scope>
    <source>
        <strain evidence="2 3">DSM 43904</strain>
    </source>
</reference>
<evidence type="ECO:0000259" key="1">
    <source>
        <dbReference type="Pfam" id="PF02036"/>
    </source>
</evidence>
<accession>A0A1C5HNE3</accession>
<organism evidence="2 3">
    <name type="scientific">Micromonospora echinaurantiaca</name>
    <dbReference type="NCBI Taxonomy" id="47857"/>
    <lineage>
        <taxon>Bacteria</taxon>
        <taxon>Bacillati</taxon>
        <taxon>Actinomycetota</taxon>
        <taxon>Actinomycetes</taxon>
        <taxon>Micromonosporales</taxon>
        <taxon>Micromonosporaceae</taxon>
        <taxon>Micromonospora</taxon>
    </lineage>
</organism>
<dbReference type="Gene3D" id="3.30.1050.10">
    <property type="entry name" value="SCP2 sterol-binding domain"/>
    <property type="match status" value="1"/>
</dbReference>
<dbReference type="InterPro" id="IPR003033">
    <property type="entry name" value="SCP2_sterol-bd_dom"/>
</dbReference>
<sequence>MLYLGRADSLRGVLMSDTTEEFFDRLARHGAERLLRKTTGTIRFDLAHEHGDDHWFVTIRNGQVRVSREESDADCVIHAENAVFDRMVLGEVKPLPAWLRNDITTEGEYWPIVLLERLFRQPPGAHHPREFVREHRGRR</sequence>